<dbReference type="RefSeq" id="WP_129391711.1">
    <property type="nucleotide sequence ID" value="NZ_CP035494.1"/>
</dbReference>
<comment type="similarity">
    <text evidence="2">Belongs to the CDP-glycerol glycerophosphotransferase family.</text>
</comment>
<evidence type="ECO:0000313" key="8">
    <source>
        <dbReference type="Proteomes" id="UP000293995"/>
    </source>
</evidence>
<dbReference type="SUPFAM" id="SSF53756">
    <property type="entry name" value="UDP-Glycosyltransferase/glycogen phosphorylase"/>
    <property type="match status" value="1"/>
</dbReference>
<keyword evidence="8" id="KW-1185">Reference proteome</keyword>
<dbReference type="PANTHER" id="PTHR37316:SF3">
    <property type="entry name" value="TEICHOIC ACID GLYCEROL-PHOSPHATE TRANSFERASE"/>
    <property type="match status" value="1"/>
</dbReference>
<reference evidence="7 8" key="1">
    <citation type="submission" date="2019-01" db="EMBL/GenBank/DDBJ databases">
        <title>Genome sequencing of strain DFW100M-13.</title>
        <authorList>
            <person name="Heo J."/>
            <person name="Kim S.-J."/>
            <person name="Kim J.-S."/>
            <person name="Hong S.-B."/>
            <person name="Kwon S.-W."/>
        </authorList>
    </citation>
    <scope>NUCLEOTIDE SEQUENCE [LARGE SCALE GENOMIC DNA]</scope>
    <source>
        <strain evidence="7 8">DFW100M-13</strain>
    </source>
</reference>
<proteinExistence type="inferred from homology"/>
<accession>A0A4P6EGL5</accession>
<evidence type="ECO:0000313" key="7">
    <source>
        <dbReference type="EMBL" id="QAY61046.1"/>
    </source>
</evidence>
<organism evidence="7 8">
    <name type="scientific">Microbacterium protaetiae</name>
    <dbReference type="NCBI Taxonomy" id="2509458"/>
    <lineage>
        <taxon>Bacteria</taxon>
        <taxon>Bacillati</taxon>
        <taxon>Actinomycetota</taxon>
        <taxon>Actinomycetes</taxon>
        <taxon>Micrococcales</taxon>
        <taxon>Microbacteriaceae</taxon>
        <taxon>Microbacterium</taxon>
    </lineage>
</organism>
<dbReference type="GO" id="GO:0019350">
    <property type="term" value="P:teichoic acid biosynthetic process"/>
    <property type="evidence" value="ECO:0007669"/>
    <property type="project" value="UniProtKB-KW"/>
</dbReference>
<dbReference type="AlphaFoldDB" id="A0A4P6EGL5"/>
<keyword evidence="5" id="KW-0777">Teichoic acid biosynthesis</keyword>
<dbReference type="GO" id="GO:0005886">
    <property type="term" value="C:plasma membrane"/>
    <property type="evidence" value="ECO:0007669"/>
    <property type="project" value="UniProtKB-SubCell"/>
</dbReference>
<evidence type="ECO:0000256" key="5">
    <source>
        <dbReference type="ARBA" id="ARBA00022944"/>
    </source>
</evidence>
<dbReference type="InterPro" id="IPR043148">
    <property type="entry name" value="TagF_C"/>
</dbReference>
<keyword evidence="6" id="KW-0472">Membrane</keyword>
<dbReference type="InterPro" id="IPR043149">
    <property type="entry name" value="TagF_N"/>
</dbReference>
<sequence>MASFSFGAGNAAKLLRIPLYAAGRLATVFIPRSADEWVFGCGAGIGDGALALWNEAAAQHPSVWLVGSEREERDAAARGIRTVRRHSVRGFWRTARARVAVVTHGFGDVNRYAIAGAFIVQLWHGIPLKRIGLDSPETVQLPAVVRRLPAAAVLRALLRLLYRRTTRQIDLIPAASHIVRGRLESAFSLSDAHVPVTGEPRVDVLSRGDAAGRRSAARALIAQAVGEIGDRPLVLYAPTWRDGAADAAIPDPAAWEQIIAMLEKHDAVLLVRSHPLGVGRYVPPQPTQCVRMLGSDLVADVAPLLPGMDVMITDYSSLVFDAALVPLPAVFFAPDLDDYLARRGMYGTYADVAGPDWAQDWAAAVAQIDAVLGDERVRAERIARARALGEALHAFADGGSAARVHAAIIARTRRVRKGAR</sequence>
<comment type="subcellular location">
    <subcellularLocation>
        <location evidence="1">Cell membrane</location>
        <topology evidence="1">Peripheral membrane protein</topology>
    </subcellularLocation>
</comment>
<dbReference type="Pfam" id="PF04464">
    <property type="entry name" value="Glyphos_transf"/>
    <property type="match status" value="1"/>
</dbReference>
<keyword evidence="4 7" id="KW-0808">Transferase</keyword>
<dbReference type="GO" id="GO:0047355">
    <property type="term" value="F:CDP-glycerol glycerophosphotransferase activity"/>
    <property type="evidence" value="ECO:0007669"/>
    <property type="project" value="InterPro"/>
</dbReference>
<evidence type="ECO:0000256" key="3">
    <source>
        <dbReference type="ARBA" id="ARBA00022475"/>
    </source>
</evidence>
<gene>
    <name evidence="7" type="ORF">ET475_14325</name>
</gene>
<dbReference type="InterPro" id="IPR007554">
    <property type="entry name" value="Glycerophosphate_synth"/>
</dbReference>
<dbReference type="Proteomes" id="UP000293995">
    <property type="component" value="Chromosome"/>
</dbReference>
<dbReference type="KEGG" id="mprt:ET475_14325"/>
<dbReference type="PANTHER" id="PTHR37316">
    <property type="entry name" value="TEICHOIC ACID GLYCEROL-PHOSPHATE PRIMASE"/>
    <property type="match status" value="1"/>
</dbReference>
<protein>
    <submittedName>
        <fullName evidence="7">Glycosyl/glycerophosphate transferase</fullName>
    </submittedName>
</protein>
<dbReference type="Gene3D" id="3.40.50.11820">
    <property type="match status" value="1"/>
</dbReference>
<keyword evidence="3" id="KW-1003">Cell membrane</keyword>
<dbReference type="InterPro" id="IPR051612">
    <property type="entry name" value="Teichoic_Acid_Biosynth"/>
</dbReference>
<evidence type="ECO:0000256" key="1">
    <source>
        <dbReference type="ARBA" id="ARBA00004202"/>
    </source>
</evidence>
<evidence type="ECO:0000256" key="4">
    <source>
        <dbReference type="ARBA" id="ARBA00022679"/>
    </source>
</evidence>
<dbReference type="Gene3D" id="3.40.50.12580">
    <property type="match status" value="1"/>
</dbReference>
<dbReference type="OrthoDB" id="8549922at2"/>
<evidence type="ECO:0000256" key="6">
    <source>
        <dbReference type="ARBA" id="ARBA00023136"/>
    </source>
</evidence>
<name>A0A4P6EGL5_9MICO</name>
<dbReference type="EMBL" id="CP035494">
    <property type="protein sequence ID" value="QAY61046.1"/>
    <property type="molecule type" value="Genomic_DNA"/>
</dbReference>
<evidence type="ECO:0000256" key="2">
    <source>
        <dbReference type="ARBA" id="ARBA00010488"/>
    </source>
</evidence>